<protein>
    <submittedName>
        <fullName evidence="1">Phenylacetate degradation protein</fullName>
    </submittedName>
</protein>
<name>A0A383R715_PAEAL</name>
<dbReference type="EMBL" id="LS992241">
    <property type="protein sequence ID" value="SYX82372.1"/>
    <property type="molecule type" value="Genomic_DNA"/>
</dbReference>
<dbReference type="NCBIfam" id="TIGR02157">
    <property type="entry name" value="PA_CoA_Oxy2"/>
    <property type="match status" value="1"/>
</dbReference>
<organism evidence="1 2">
    <name type="scientific">Paenibacillus alvei</name>
    <name type="common">Bacillus alvei</name>
    <dbReference type="NCBI Taxonomy" id="44250"/>
    <lineage>
        <taxon>Bacteria</taxon>
        <taxon>Bacillati</taxon>
        <taxon>Bacillota</taxon>
        <taxon>Bacilli</taxon>
        <taxon>Bacillales</taxon>
        <taxon>Paenibacillaceae</taxon>
        <taxon>Paenibacillus</taxon>
    </lineage>
</organism>
<sequence length="114" mass="13391">MSSERKEKFAVYEVFSQKSPSAGFVHQFSLLAPNPEAALLMARENFMRREPCINIWVVNRDDIHGLTPEERESLERLDNKSYRETKGYGDIQSRWRRHKEEYESKVDIAAQKEG</sequence>
<gene>
    <name evidence="1" type="ORF">PBLR_10794</name>
</gene>
<dbReference type="Gene3D" id="3.10.20.520">
    <property type="entry name" value="Phenylacetic acid degradation B"/>
    <property type="match status" value="1"/>
</dbReference>
<dbReference type="RefSeq" id="WP_072730407.1">
    <property type="nucleotide sequence ID" value="NZ_LS992241.1"/>
</dbReference>
<evidence type="ECO:0000313" key="2">
    <source>
        <dbReference type="Proteomes" id="UP000304148"/>
    </source>
</evidence>
<dbReference type="InterPro" id="IPR038693">
    <property type="entry name" value="PaaB_sf"/>
</dbReference>
<evidence type="ECO:0000313" key="1">
    <source>
        <dbReference type="EMBL" id="SYX82372.1"/>
    </source>
</evidence>
<dbReference type="AlphaFoldDB" id="A0A383R715"/>
<proteinExistence type="predicted"/>
<accession>A0A383R715</accession>
<reference evidence="2" key="1">
    <citation type="submission" date="2018-08" db="EMBL/GenBank/DDBJ databases">
        <authorList>
            <person name="Chevrot R."/>
        </authorList>
    </citation>
    <scope>NUCLEOTIDE SEQUENCE [LARGE SCALE GENOMIC DNA]</scope>
</reference>
<dbReference type="Pfam" id="PF06243">
    <property type="entry name" value="PaaB"/>
    <property type="match status" value="1"/>
</dbReference>
<dbReference type="InterPro" id="IPR009359">
    <property type="entry name" value="PaaB"/>
</dbReference>
<dbReference type="Proteomes" id="UP000304148">
    <property type="component" value="Chromosome"/>
</dbReference>